<evidence type="ECO:0000256" key="12">
    <source>
        <dbReference type="PROSITE-ProRule" id="PRU01360"/>
    </source>
</evidence>
<evidence type="ECO:0000256" key="14">
    <source>
        <dbReference type="SAM" id="MobiDB-lite"/>
    </source>
</evidence>
<dbReference type="PANTHER" id="PTHR32552">
    <property type="entry name" value="FERRICHROME IRON RECEPTOR-RELATED"/>
    <property type="match status" value="1"/>
</dbReference>
<comment type="caution">
    <text evidence="18">The sequence shown here is derived from an EMBL/GenBank/DDBJ whole genome shotgun (WGS) entry which is preliminary data.</text>
</comment>
<keyword evidence="5 12" id="KW-0812">Transmembrane</keyword>
<dbReference type="Gene3D" id="2.40.170.20">
    <property type="entry name" value="TonB-dependent receptor, beta-barrel domain"/>
    <property type="match status" value="1"/>
</dbReference>
<gene>
    <name evidence="18" type="ORF">C8J26_2762</name>
</gene>
<dbReference type="Pfam" id="PF00593">
    <property type="entry name" value="TonB_dep_Rec_b-barrel"/>
    <property type="match status" value="1"/>
</dbReference>
<evidence type="ECO:0000259" key="17">
    <source>
        <dbReference type="Pfam" id="PF07715"/>
    </source>
</evidence>
<comment type="similarity">
    <text evidence="12 13">Belongs to the TonB-dependent receptor family.</text>
</comment>
<evidence type="ECO:0000256" key="6">
    <source>
        <dbReference type="ARBA" id="ARBA00022729"/>
    </source>
</evidence>
<feature type="signal peptide" evidence="15">
    <location>
        <begin position="1"/>
        <end position="20"/>
    </location>
</feature>
<proteinExistence type="inferred from homology"/>
<evidence type="ECO:0000256" key="13">
    <source>
        <dbReference type="RuleBase" id="RU003357"/>
    </source>
</evidence>
<keyword evidence="18" id="KW-0675">Receptor</keyword>
<dbReference type="PANTHER" id="PTHR32552:SF89">
    <property type="entry name" value="CATECHOLATE SIDEROPHORE RECEPTOR FIU"/>
    <property type="match status" value="1"/>
</dbReference>
<dbReference type="SUPFAM" id="SSF56935">
    <property type="entry name" value="Porins"/>
    <property type="match status" value="1"/>
</dbReference>
<comment type="subcellular location">
    <subcellularLocation>
        <location evidence="1 12">Cell outer membrane</location>
        <topology evidence="1 12">Multi-pass membrane protein</topology>
    </subcellularLocation>
</comment>
<protein>
    <submittedName>
        <fullName evidence="18">TonB-dependent receptor-like protein</fullName>
    </submittedName>
</protein>
<evidence type="ECO:0000256" key="3">
    <source>
        <dbReference type="ARBA" id="ARBA00022452"/>
    </source>
</evidence>
<keyword evidence="9 13" id="KW-0798">TonB box</keyword>
<evidence type="ECO:0000259" key="16">
    <source>
        <dbReference type="Pfam" id="PF00593"/>
    </source>
</evidence>
<dbReference type="Gene3D" id="2.170.130.10">
    <property type="entry name" value="TonB-dependent receptor, plug domain"/>
    <property type="match status" value="1"/>
</dbReference>
<dbReference type="EMBL" id="QAOG01000004">
    <property type="protein sequence ID" value="PTQ59907.1"/>
    <property type="molecule type" value="Genomic_DNA"/>
</dbReference>
<evidence type="ECO:0000256" key="15">
    <source>
        <dbReference type="SAM" id="SignalP"/>
    </source>
</evidence>
<evidence type="ECO:0000256" key="1">
    <source>
        <dbReference type="ARBA" id="ARBA00004571"/>
    </source>
</evidence>
<dbReference type="Proteomes" id="UP000244189">
    <property type="component" value="Unassembled WGS sequence"/>
</dbReference>
<keyword evidence="7" id="KW-0408">Iron</keyword>
<feature type="domain" description="TonB-dependent receptor plug" evidence="17">
    <location>
        <begin position="54"/>
        <end position="166"/>
    </location>
</feature>
<dbReference type="InterPro" id="IPR012910">
    <property type="entry name" value="Plug_dom"/>
</dbReference>
<evidence type="ECO:0000313" key="19">
    <source>
        <dbReference type="Proteomes" id="UP000244189"/>
    </source>
</evidence>
<evidence type="ECO:0000256" key="11">
    <source>
        <dbReference type="ARBA" id="ARBA00023237"/>
    </source>
</evidence>
<dbReference type="Pfam" id="PF07715">
    <property type="entry name" value="Plug"/>
    <property type="match status" value="1"/>
</dbReference>
<evidence type="ECO:0000256" key="10">
    <source>
        <dbReference type="ARBA" id="ARBA00023136"/>
    </source>
</evidence>
<feature type="chain" id="PRO_5015741359" evidence="15">
    <location>
        <begin position="21"/>
        <end position="834"/>
    </location>
</feature>
<dbReference type="InterPro" id="IPR000531">
    <property type="entry name" value="Beta-barrel_TonB"/>
</dbReference>
<keyword evidence="10 12" id="KW-0472">Membrane</keyword>
<dbReference type="AlphaFoldDB" id="A0A2T5GKQ0"/>
<evidence type="ECO:0000256" key="9">
    <source>
        <dbReference type="ARBA" id="ARBA00023077"/>
    </source>
</evidence>
<keyword evidence="8" id="KW-0406">Ion transport</keyword>
<sequence>MKKLLLAGVACFAFAPPAFAKTDRETVPADTAPKKKAPVAEVFSTGVAKGRDRLDSATSTSALREADIAKMAPRSVGDLLRNIPGILAEAPNGESIANITIRGLPLSSSGAKFVQLEEDGLPVMEFGDIVGASSDSFLRVDLNLAQVEAIRGGSASTFASNSPGGIINFISKTGEVEGGAVALTAGLDFDQFRADFDYGGRLTPSVRYHVGGFFRQGEGPRRIGFDGQRGGQIKANITKEFTGGYVRLYGKVLDDRSPFYDSVPLRATGTDADPKLQAIPGFDPTHDTLSTRALQSVTLLDERNQPIQEDIRDGQRVRETSFGVESRVTIADWTVIDRFRYANRSGGLIGPFSSQILSPAAALTRLGATGGSFRYASGANAGQAIANPASLNGNGLIGIYNIRDRRQQDVGNITNDLRASREWAIGGNTLTTTVGFYKARQEIDTSILYGVAVTDIRGGGDAALLDVFNAAGNPVTAGGLYAYNPLSGTQRRTLRLAYDVNAPFASANYRFGRLSIGGSLRYDMGSAKGQVFGVELGGGRIGQVARDIDGNGVISPPEQRVGITPVGSPAPVDYSYKYLSYSSGINFRVSDPFAVFARYSRGARANADRITFGAVIDNRTGALAIPQAAYDPVKQAEIGVKYRNANLTLNLTGFHVEAQDSNINTANGSVIARDYKAKGLEFEGGLRKGLIGPDIRQQPIPHMRVAGVERIEIGSPGRDDLDRGRRRVSARPCRRNLYGRAGDSGRNAAQVILVIAEIEVEPAARSDLEQRERQAELPPCHHQRRGDRGGPTDFVGLRHVAHRHRDDVVLLHHRGADRAVKVVMLVGVERAERR</sequence>
<organism evidence="18 19">
    <name type="scientific">Sphingomonas aurantiaca</name>
    <dbReference type="NCBI Taxonomy" id="185949"/>
    <lineage>
        <taxon>Bacteria</taxon>
        <taxon>Pseudomonadati</taxon>
        <taxon>Pseudomonadota</taxon>
        <taxon>Alphaproteobacteria</taxon>
        <taxon>Sphingomonadales</taxon>
        <taxon>Sphingomonadaceae</taxon>
        <taxon>Sphingomonas</taxon>
    </lineage>
</organism>
<keyword evidence="3 12" id="KW-1134">Transmembrane beta strand</keyword>
<keyword evidence="11 12" id="KW-0998">Cell outer membrane</keyword>
<keyword evidence="6 15" id="KW-0732">Signal</keyword>
<evidence type="ECO:0000256" key="5">
    <source>
        <dbReference type="ARBA" id="ARBA00022692"/>
    </source>
</evidence>
<dbReference type="InterPro" id="IPR037066">
    <property type="entry name" value="Plug_dom_sf"/>
</dbReference>
<dbReference type="PROSITE" id="PS52016">
    <property type="entry name" value="TONB_DEPENDENT_REC_3"/>
    <property type="match status" value="1"/>
</dbReference>
<evidence type="ECO:0000256" key="8">
    <source>
        <dbReference type="ARBA" id="ARBA00023065"/>
    </source>
</evidence>
<evidence type="ECO:0000256" key="2">
    <source>
        <dbReference type="ARBA" id="ARBA00022448"/>
    </source>
</evidence>
<feature type="region of interest" description="Disordered" evidence="14">
    <location>
        <begin position="768"/>
        <end position="792"/>
    </location>
</feature>
<dbReference type="InterPro" id="IPR036942">
    <property type="entry name" value="Beta-barrel_TonB_sf"/>
</dbReference>
<keyword evidence="4" id="KW-0410">Iron transport</keyword>
<evidence type="ECO:0000256" key="7">
    <source>
        <dbReference type="ARBA" id="ARBA00023004"/>
    </source>
</evidence>
<name>A0A2T5GKQ0_9SPHN</name>
<reference evidence="18 19" key="1">
    <citation type="submission" date="2018-04" db="EMBL/GenBank/DDBJ databases">
        <title>Genomic Encyclopedia of Type Strains, Phase III (KMG-III): the genomes of soil and plant-associated and newly described type strains.</title>
        <authorList>
            <person name="Whitman W."/>
        </authorList>
    </citation>
    <scope>NUCLEOTIDE SEQUENCE [LARGE SCALE GENOMIC DNA]</scope>
    <source>
        <strain evidence="18 19">MA101b</strain>
    </source>
</reference>
<dbReference type="InterPro" id="IPR039426">
    <property type="entry name" value="TonB-dep_rcpt-like"/>
</dbReference>
<feature type="domain" description="TonB-dependent receptor-like beta-barrel" evidence="16">
    <location>
        <begin position="366"/>
        <end position="685"/>
    </location>
</feature>
<evidence type="ECO:0000256" key="4">
    <source>
        <dbReference type="ARBA" id="ARBA00022496"/>
    </source>
</evidence>
<accession>A0A2T5GKQ0</accession>
<dbReference type="GO" id="GO:0015344">
    <property type="term" value="F:siderophore uptake transmembrane transporter activity"/>
    <property type="evidence" value="ECO:0007669"/>
    <property type="project" value="TreeGrafter"/>
</dbReference>
<dbReference type="GO" id="GO:0009279">
    <property type="term" value="C:cell outer membrane"/>
    <property type="evidence" value="ECO:0007669"/>
    <property type="project" value="UniProtKB-SubCell"/>
</dbReference>
<keyword evidence="2 12" id="KW-0813">Transport</keyword>
<evidence type="ECO:0000313" key="18">
    <source>
        <dbReference type="EMBL" id="PTQ59907.1"/>
    </source>
</evidence>
<keyword evidence="19" id="KW-1185">Reference proteome</keyword>